<organism evidence="2 3">
    <name type="scientific">Paracoccidioides lutzii (strain ATCC MYA-826 / Pb01)</name>
    <name type="common">Paracoccidioides brasiliensis</name>
    <dbReference type="NCBI Taxonomy" id="502779"/>
    <lineage>
        <taxon>Eukaryota</taxon>
        <taxon>Fungi</taxon>
        <taxon>Dikarya</taxon>
        <taxon>Ascomycota</taxon>
        <taxon>Pezizomycotina</taxon>
        <taxon>Eurotiomycetes</taxon>
        <taxon>Eurotiomycetidae</taxon>
        <taxon>Onygenales</taxon>
        <taxon>Ajellomycetaceae</taxon>
        <taxon>Paracoccidioides</taxon>
    </lineage>
</organism>
<sequence>MARVAELEANMGGGGGGLVLDGHGSHNAELCASVASTNGSRAKSPGTKGGRRSLEVGRRKKGSSALAT</sequence>
<dbReference type="AlphaFoldDB" id="C1H617"/>
<dbReference type="VEuPathDB" id="FungiDB:PAAG_06127"/>
<accession>C1H617</accession>
<evidence type="ECO:0000313" key="3">
    <source>
        <dbReference type="Proteomes" id="UP000002059"/>
    </source>
</evidence>
<dbReference type="GeneID" id="9095194"/>
<dbReference type="EMBL" id="KN294008">
    <property type="protein sequence ID" value="EEH35080.2"/>
    <property type="molecule type" value="Genomic_DNA"/>
</dbReference>
<dbReference type="KEGG" id="pbl:PAAG_06127"/>
<dbReference type="HOGENOM" id="CLU_2794614_0_0_1"/>
<name>C1H617_PARBA</name>
<keyword evidence="3" id="KW-1185">Reference proteome</keyword>
<proteinExistence type="predicted"/>
<reference evidence="2 3" key="1">
    <citation type="journal article" date="2011" name="PLoS Genet.">
        <title>Comparative genomic analysis of human fungal pathogens causing paracoccidioidomycosis.</title>
        <authorList>
            <person name="Desjardins C.A."/>
            <person name="Champion M.D."/>
            <person name="Holder J.W."/>
            <person name="Muszewska A."/>
            <person name="Goldberg J."/>
            <person name="Bailao A.M."/>
            <person name="Brigido M.M."/>
            <person name="Ferreira M.E."/>
            <person name="Garcia A.M."/>
            <person name="Grynberg M."/>
            <person name="Gujja S."/>
            <person name="Heiman D.I."/>
            <person name="Henn M.R."/>
            <person name="Kodira C.D."/>
            <person name="Leon-Narvaez H."/>
            <person name="Longo L.V."/>
            <person name="Ma L.J."/>
            <person name="Malavazi I."/>
            <person name="Matsuo A.L."/>
            <person name="Morais F.V."/>
            <person name="Pereira M."/>
            <person name="Rodriguez-Brito S."/>
            <person name="Sakthikumar S."/>
            <person name="Salem-Izacc S.M."/>
            <person name="Sykes S.M."/>
            <person name="Teixeira M.M."/>
            <person name="Vallejo M.C."/>
            <person name="Walter M.E."/>
            <person name="Yandava C."/>
            <person name="Young S."/>
            <person name="Zeng Q."/>
            <person name="Zucker J."/>
            <person name="Felipe M.S."/>
            <person name="Goldman G.H."/>
            <person name="Haas B.J."/>
            <person name="McEwen J.G."/>
            <person name="Nino-Vega G."/>
            <person name="Puccia R."/>
            <person name="San-Blas G."/>
            <person name="Soares C.M."/>
            <person name="Birren B.W."/>
            <person name="Cuomo C.A."/>
        </authorList>
    </citation>
    <scope>NUCLEOTIDE SEQUENCE [LARGE SCALE GENOMIC DNA]</scope>
    <source>
        <strain evidence="3">ATCC MYA-826 / Pb01</strain>
    </source>
</reference>
<evidence type="ECO:0000256" key="1">
    <source>
        <dbReference type="SAM" id="MobiDB-lite"/>
    </source>
</evidence>
<feature type="region of interest" description="Disordered" evidence="1">
    <location>
        <begin position="35"/>
        <end position="68"/>
    </location>
</feature>
<protein>
    <submittedName>
        <fullName evidence="2">Uncharacterized protein</fullName>
    </submittedName>
</protein>
<gene>
    <name evidence="2" type="ORF">PAAG_06127</name>
</gene>
<evidence type="ECO:0000313" key="2">
    <source>
        <dbReference type="EMBL" id="EEH35080.2"/>
    </source>
</evidence>
<dbReference type="Proteomes" id="UP000002059">
    <property type="component" value="Partially assembled WGS sequence"/>
</dbReference>
<dbReference type="RefSeq" id="XP_002791862.2">
    <property type="nucleotide sequence ID" value="XM_002791816.2"/>
</dbReference>